<name>A0ABP8DTZ7_9ACTN</name>
<comment type="caution">
    <text evidence="1">The sequence shown here is derived from an EMBL/GenBank/DDBJ whole genome shotgun (WGS) entry which is preliminary data.</text>
</comment>
<dbReference type="Proteomes" id="UP001500620">
    <property type="component" value="Unassembled WGS sequence"/>
</dbReference>
<evidence type="ECO:0000313" key="2">
    <source>
        <dbReference type="Proteomes" id="UP001500620"/>
    </source>
</evidence>
<evidence type="ECO:0000313" key="1">
    <source>
        <dbReference type="EMBL" id="GAA4263498.1"/>
    </source>
</evidence>
<reference evidence="2" key="1">
    <citation type="journal article" date="2019" name="Int. J. Syst. Evol. Microbiol.">
        <title>The Global Catalogue of Microorganisms (GCM) 10K type strain sequencing project: providing services to taxonomists for standard genome sequencing and annotation.</title>
        <authorList>
            <consortium name="The Broad Institute Genomics Platform"/>
            <consortium name="The Broad Institute Genome Sequencing Center for Infectious Disease"/>
            <person name="Wu L."/>
            <person name="Ma J."/>
        </authorList>
    </citation>
    <scope>NUCLEOTIDE SEQUENCE [LARGE SCALE GENOMIC DNA]</scope>
    <source>
        <strain evidence="2">JCM 17441</strain>
    </source>
</reference>
<proteinExistence type="predicted"/>
<dbReference type="EMBL" id="BAABAT010000070">
    <property type="protein sequence ID" value="GAA4263498.1"/>
    <property type="molecule type" value="Genomic_DNA"/>
</dbReference>
<keyword evidence="2" id="KW-1185">Reference proteome</keyword>
<accession>A0ABP8DTZ7</accession>
<protein>
    <submittedName>
        <fullName evidence="1">Uncharacterized protein</fullName>
    </submittedName>
</protein>
<sequence>MTPDELRGHCRRLRAGTQATDDRLVAAVQADVAQYRTYLRRPRPPLPPPALAGRLPLMGWLIYETTWEMVQKIATSFDRPGAGAKQAEGEALLRRIDVLADAGRQLPWPEFAPRLLGAIRAQALAESKRDTAAGYDAAWILHGEALRYYEAFRDSHGTAESARAHRLSLDEVMLQLMLAETGTACRTAERVVARWAEEFAPGGTEDAANQWIQRMFTDTARGLEAGERAIEIGQWIEAEYGFVDEVDEFRLTRRSALQNPGIMTARAACLQLALGHGMRRLRRLPPGRYGSWDLWERDMLQRFERAYRVVEKDARDGRGEVIPMSRTFLRQLVHLRMNIALLKPGHSLPSRRVEPECLTIDPIDGKALGEISAWMAAPTGRGNERGIGAATMPEFIRAVLDCRGLGPDDRGYHEWRRAWFRLDSYADEPGRRAHMEAALAAVS</sequence>
<organism evidence="1 2">
    <name type="scientific">Dactylosporangium darangshiense</name>
    <dbReference type="NCBI Taxonomy" id="579108"/>
    <lineage>
        <taxon>Bacteria</taxon>
        <taxon>Bacillati</taxon>
        <taxon>Actinomycetota</taxon>
        <taxon>Actinomycetes</taxon>
        <taxon>Micromonosporales</taxon>
        <taxon>Micromonosporaceae</taxon>
        <taxon>Dactylosporangium</taxon>
    </lineage>
</organism>
<gene>
    <name evidence="1" type="ORF">GCM10022255_108590</name>
</gene>